<keyword evidence="6" id="KW-1185">Reference proteome</keyword>
<comment type="caution">
    <text evidence="5">The sequence shown here is derived from an EMBL/GenBank/DDBJ whole genome shotgun (WGS) entry which is preliminary data.</text>
</comment>
<dbReference type="PANTHER" id="PTHR30146:SF153">
    <property type="entry name" value="LACTOSE OPERON REPRESSOR"/>
    <property type="match status" value="1"/>
</dbReference>
<dbReference type="CDD" id="cd01392">
    <property type="entry name" value="HTH_LacI"/>
    <property type="match status" value="1"/>
</dbReference>
<reference evidence="6" key="1">
    <citation type="journal article" date="2019" name="Int. J. Syst. Evol. Microbiol.">
        <title>The Global Catalogue of Microorganisms (GCM) 10K type strain sequencing project: providing services to taxonomists for standard genome sequencing and annotation.</title>
        <authorList>
            <consortium name="The Broad Institute Genomics Platform"/>
            <consortium name="The Broad Institute Genome Sequencing Center for Infectious Disease"/>
            <person name="Wu L."/>
            <person name="Ma J."/>
        </authorList>
    </citation>
    <scope>NUCLEOTIDE SEQUENCE [LARGE SCALE GENOMIC DNA]</scope>
    <source>
        <strain evidence="6">JCM 17695</strain>
    </source>
</reference>
<feature type="domain" description="HTH lacI-type" evidence="4">
    <location>
        <begin position="9"/>
        <end position="62"/>
    </location>
</feature>
<name>A0ABW2TN64_9PSEU</name>
<evidence type="ECO:0000256" key="1">
    <source>
        <dbReference type="ARBA" id="ARBA00023015"/>
    </source>
</evidence>
<keyword evidence="3" id="KW-0804">Transcription</keyword>
<dbReference type="InterPro" id="IPR000843">
    <property type="entry name" value="HTH_LacI"/>
</dbReference>
<dbReference type="GO" id="GO:0003677">
    <property type="term" value="F:DNA binding"/>
    <property type="evidence" value="ECO:0007669"/>
    <property type="project" value="UniProtKB-KW"/>
</dbReference>
<dbReference type="Gene3D" id="1.10.260.40">
    <property type="entry name" value="lambda repressor-like DNA-binding domains"/>
    <property type="match status" value="1"/>
</dbReference>
<evidence type="ECO:0000313" key="6">
    <source>
        <dbReference type="Proteomes" id="UP001596512"/>
    </source>
</evidence>
<sequence>MTGPRTRRPTLATIAQAAGVSLPTVSKVLNGKDDVAAETRARVRRLLEEHAYVPVGARRAATDTIVVDLVFTALDSPWAVEIIRGVVESGVEPVVSAMSSGRDWASRIVRSRRAGRCW</sequence>
<dbReference type="PROSITE" id="PS50932">
    <property type="entry name" value="HTH_LACI_2"/>
    <property type="match status" value="1"/>
</dbReference>
<dbReference type="SUPFAM" id="SSF47413">
    <property type="entry name" value="lambda repressor-like DNA-binding domains"/>
    <property type="match status" value="1"/>
</dbReference>
<keyword evidence="2 5" id="KW-0238">DNA-binding</keyword>
<gene>
    <name evidence="5" type="ORF">ACFQV2_15045</name>
</gene>
<keyword evidence="1" id="KW-0805">Transcription regulation</keyword>
<dbReference type="PANTHER" id="PTHR30146">
    <property type="entry name" value="LACI-RELATED TRANSCRIPTIONAL REPRESSOR"/>
    <property type="match status" value="1"/>
</dbReference>
<dbReference type="SMART" id="SM00354">
    <property type="entry name" value="HTH_LACI"/>
    <property type="match status" value="1"/>
</dbReference>
<proteinExistence type="predicted"/>
<dbReference type="InterPro" id="IPR010982">
    <property type="entry name" value="Lambda_DNA-bd_dom_sf"/>
</dbReference>
<dbReference type="EMBL" id="JBHTEY010000004">
    <property type="protein sequence ID" value="MFC7614648.1"/>
    <property type="molecule type" value="Genomic_DNA"/>
</dbReference>
<organism evidence="5 6">
    <name type="scientific">Actinokineospora soli</name>
    <dbReference type="NCBI Taxonomy" id="1048753"/>
    <lineage>
        <taxon>Bacteria</taxon>
        <taxon>Bacillati</taxon>
        <taxon>Actinomycetota</taxon>
        <taxon>Actinomycetes</taxon>
        <taxon>Pseudonocardiales</taxon>
        <taxon>Pseudonocardiaceae</taxon>
        <taxon>Actinokineospora</taxon>
    </lineage>
</organism>
<evidence type="ECO:0000259" key="4">
    <source>
        <dbReference type="PROSITE" id="PS50932"/>
    </source>
</evidence>
<evidence type="ECO:0000313" key="5">
    <source>
        <dbReference type="EMBL" id="MFC7614648.1"/>
    </source>
</evidence>
<evidence type="ECO:0000256" key="3">
    <source>
        <dbReference type="ARBA" id="ARBA00023163"/>
    </source>
</evidence>
<dbReference type="Pfam" id="PF00356">
    <property type="entry name" value="LacI"/>
    <property type="match status" value="1"/>
</dbReference>
<protein>
    <submittedName>
        <fullName evidence="5">LacI family DNA-binding transcriptional regulator</fullName>
    </submittedName>
</protein>
<accession>A0ABW2TN64</accession>
<dbReference type="Proteomes" id="UP001596512">
    <property type="component" value="Unassembled WGS sequence"/>
</dbReference>
<evidence type="ECO:0000256" key="2">
    <source>
        <dbReference type="ARBA" id="ARBA00023125"/>
    </source>
</evidence>